<dbReference type="InterPro" id="IPR005727">
    <property type="entry name" value="Ribosomal_uL22_bac/chlpt-type"/>
</dbReference>
<dbReference type="Pfam" id="PF00237">
    <property type="entry name" value="Ribosomal_L22"/>
    <property type="match status" value="1"/>
</dbReference>
<keyword evidence="2 7" id="KW-0699">rRNA-binding</keyword>
<feature type="compositionally biased region" description="Basic and acidic residues" evidence="11">
    <location>
        <begin position="110"/>
        <end position="137"/>
    </location>
</feature>
<dbReference type="PANTHER" id="PTHR13501">
    <property type="entry name" value="CHLOROPLAST 50S RIBOSOMAL PROTEIN L22-RELATED"/>
    <property type="match status" value="1"/>
</dbReference>
<evidence type="ECO:0000313" key="12">
    <source>
        <dbReference type="EMBL" id="OGH71139.1"/>
    </source>
</evidence>
<reference evidence="12 13" key="1">
    <citation type="journal article" date="2016" name="Nat. Commun.">
        <title>Thousands of microbial genomes shed light on interconnected biogeochemical processes in an aquifer system.</title>
        <authorList>
            <person name="Anantharaman K."/>
            <person name="Brown C.T."/>
            <person name="Hug L.A."/>
            <person name="Sharon I."/>
            <person name="Castelle C.J."/>
            <person name="Probst A.J."/>
            <person name="Thomas B.C."/>
            <person name="Singh A."/>
            <person name="Wilkins M.J."/>
            <person name="Karaoz U."/>
            <person name="Brodie E.L."/>
            <person name="Williams K.H."/>
            <person name="Hubbard S.S."/>
            <person name="Banfield J.F."/>
        </authorList>
    </citation>
    <scope>NUCLEOTIDE SEQUENCE [LARGE SCALE GENOMIC DNA]</scope>
</reference>
<comment type="function">
    <text evidence="7">The globular domain of the protein is located near the polypeptide exit tunnel on the outside of the subunit, while an extended beta-hairpin is found that lines the wall of the exit tunnel in the center of the 70S ribosome.</text>
</comment>
<evidence type="ECO:0000256" key="5">
    <source>
        <dbReference type="ARBA" id="ARBA00023274"/>
    </source>
</evidence>
<protein>
    <recommendedName>
        <fullName evidence="6 7">Large ribosomal subunit protein uL22</fullName>
    </recommendedName>
</protein>
<evidence type="ECO:0000256" key="8">
    <source>
        <dbReference type="RuleBase" id="RU004005"/>
    </source>
</evidence>
<comment type="similarity">
    <text evidence="1 7 8">Belongs to the universal ribosomal protein uL22 family.</text>
</comment>
<organism evidence="12 13">
    <name type="scientific">Candidatus Magasanikbacteria bacterium RIFCSPHIGHO2_02_FULL_51_14</name>
    <dbReference type="NCBI Taxonomy" id="1798683"/>
    <lineage>
        <taxon>Bacteria</taxon>
        <taxon>Candidatus Magasanikiibacteriota</taxon>
    </lineage>
</organism>
<dbReference type="SUPFAM" id="SSF54843">
    <property type="entry name" value="Ribosomal protein L22"/>
    <property type="match status" value="1"/>
</dbReference>
<evidence type="ECO:0000256" key="1">
    <source>
        <dbReference type="ARBA" id="ARBA00009451"/>
    </source>
</evidence>
<evidence type="ECO:0000256" key="10">
    <source>
        <dbReference type="RuleBase" id="RU004008"/>
    </source>
</evidence>
<dbReference type="Gene3D" id="3.90.470.10">
    <property type="entry name" value="Ribosomal protein L22/L17"/>
    <property type="match status" value="1"/>
</dbReference>
<evidence type="ECO:0000256" key="2">
    <source>
        <dbReference type="ARBA" id="ARBA00022730"/>
    </source>
</evidence>
<keyword evidence="4 7" id="KW-0689">Ribosomal protein</keyword>
<dbReference type="InterPro" id="IPR047867">
    <property type="entry name" value="Ribosomal_uL22_bac/org-type"/>
</dbReference>
<evidence type="ECO:0000256" key="6">
    <source>
        <dbReference type="ARBA" id="ARBA00035207"/>
    </source>
</evidence>
<dbReference type="InterPro" id="IPR036394">
    <property type="entry name" value="Ribosomal_uL22_sf"/>
</dbReference>
<keyword evidence="5 7" id="KW-0687">Ribonucleoprotein</keyword>
<dbReference type="GO" id="GO:0019843">
    <property type="term" value="F:rRNA binding"/>
    <property type="evidence" value="ECO:0007669"/>
    <property type="project" value="UniProtKB-UniRule"/>
</dbReference>
<comment type="function">
    <text evidence="7 10">This protein binds specifically to 23S rRNA; its binding is stimulated by other ribosomal proteins, e.g., L4, L17, and L20. It is important during the early stages of 50S assembly. It makes multiple contacts with different domains of the 23S rRNA in the assembled 50S subunit and ribosome.</text>
</comment>
<dbReference type="CDD" id="cd00336">
    <property type="entry name" value="Ribosomal_L22"/>
    <property type="match status" value="1"/>
</dbReference>
<sequence length="137" mass="15221">MKAQALAKLRYLRMSPRKARLLIERISGMKTQEALAELAVSKKRAALPVLKLLKSAIANATHNASLDAKTLTVAKAFVDGGPILYRSTPRAHGRATPIRKRTSHITIVLEGEKKETKKQEIKKQETGNENREPKSEI</sequence>
<dbReference type="AlphaFoldDB" id="A0A1F6MHN3"/>
<evidence type="ECO:0000256" key="3">
    <source>
        <dbReference type="ARBA" id="ARBA00022884"/>
    </source>
</evidence>
<comment type="caution">
    <text evidence="12">The sequence shown here is derived from an EMBL/GenBank/DDBJ whole genome shotgun (WGS) entry which is preliminary data.</text>
</comment>
<feature type="region of interest" description="Disordered" evidence="11">
    <location>
        <begin position="109"/>
        <end position="137"/>
    </location>
</feature>
<evidence type="ECO:0000256" key="4">
    <source>
        <dbReference type="ARBA" id="ARBA00022980"/>
    </source>
</evidence>
<evidence type="ECO:0000256" key="7">
    <source>
        <dbReference type="HAMAP-Rule" id="MF_01331"/>
    </source>
</evidence>
<keyword evidence="3 7" id="KW-0694">RNA-binding</keyword>
<comment type="subunit">
    <text evidence="7 9">Part of the 50S ribosomal subunit.</text>
</comment>
<dbReference type="NCBIfam" id="TIGR01044">
    <property type="entry name" value="rplV_bact"/>
    <property type="match status" value="1"/>
</dbReference>
<dbReference type="InterPro" id="IPR001063">
    <property type="entry name" value="Ribosomal_uL22"/>
</dbReference>
<proteinExistence type="inferred from homology"/>
<dbReference type="HAMAP" id="MF_01331_B">
    <property type="entry name" value="Ribosomal_uL22_B"/>
    <property type="match status" value="1"/>
</dbReference>
<dbReference type="GO" id="GO:0022625">
    <property type="term" value="C:cytosolic large ribosomal subunit"/>
    <property type="evidence" value="ECO:0007669"/>
    <property type="project" value="TreeGrafter"/>
</dbReference>
<evidence type="ECO:0000256" key="9">
    <source>
        <dbReference type="RuleBase" id="RU004006"/>
    </source>
</evidence>
<dbReference type="GO" id="GO:0003735">
    <property type="term" value="F:structural constituent of ribosome"/>
    <property type="evidence" value="ECO:0007669"/>
    <property type="project" value="InterPro"/>
</dbReference>
<evidence type="ECO:0000313" key="13">
    <source>
        <dbReference type="Proteomes" id="UP000177457"/>
    </source>
</evidence>
<name>A0A1F6MHN3_9BACT</name>
<dbReference type="GO" id="GO:0006412">
    <property type="term" value="P:translation"/>
    <property type="evidence" value="ECO:0007669"/>
    <property type="project" value="UniProtKB-UniRule"/>
</dbReference>
<accession>A0A1F6MHN3</accession>
<dbReference type="Proteomes" id="UP000177457">
    <property type="component" value="Unassembled WGS sequence"/>
</dbReference>
<dbReference type="PANTHER" id="PTHR13501:SF8">
    <property type="entry name" value="LARGE RIBOSOMAL SUBUNIT PROTEIN UL22M"/>
    <property type="match status" value="1"/>
</dbReference>
<evidence type="ECO:0000256" key="11">
    <source>
        <dbReference type="SAM" id="MobiDB-lite"/>
    </source>
</evidence>
<dbReference type="EMBL" id="MFQE01000032">
    <property type="protein sequence ID" value="OGH71139.1"/>
    <property type="molecule type" value="Genomic_DNA"/>
</dbReference>
<dbReference type="STRING" id="1798683.A3C90_01465"/>
<gene>
    <name evidence="7" type="primary">rplV</name>
    <name evidence="12" type="ORF">A3C90_01465</name>
</gene>